<dbReference type="Proteomes" id="UP000664132">
    <property type="component" value="Unassembled WGS sequence"/>
</dbReference>
<sequence>MSALPQTFTPESFEAWLNSAFIGNPSEARAYCEATMSPKYHRLQAQGGVTDFEQAVEKVTCFRTHCKKWVAPVEMLVQEGKKVAVRLTCNFQIGDTEEQRMELMFMAGRDEQGRFEKVWELVMPIEGGK</sequence>
<protein>
    <submittedName>
        <fullName evidence="1">Uncharacterized protein</fullName>
    </submittedName>
</protein>
<proteinExistence type="predicted"/>
<dbReference type="EMBL" id="JAFJYH010000007">
    <property type="protein sequence ID" value="KAG4425865.1"/>
    <property type="molecule type" value="Genomic_DNA"/>
</dbReference>
<gene>
    <name evidence="1" type="ORF">IFR04_001072</name>
</gene>
<comment type="caution">
    <text evidence="1">The sequence shown here is derived from an EMBL/GenBank/DDBJ whole genome shotgun (WGS) entry which is preliminary data.</text>
</comment>
<accession>A0A8H7WJ60</accession>
<organism evidence="1 2">
    <name type="scientific">Cadophora malorum</name>
    <dbReference type="NCBI Taxonomy" id="108018"/>
    <lineage>
        <taxon>Eukaryota</taxon>
        <taxon>Fungi</taxon>
        <taxon>Dikarya</taxon>
        <taxon>Ascomycota</taxon>
        <taxon>Pezizomycotina</taxon>
        <taxon>Leotiomycetes</taxon>
        <taxon>Helotiales</taxon>
        <taxon>Ploettnerulaceae</taxon>
        <taxon>Cadophora</taxon>
    </lineage>
</organism>
<keyword evidence="2" id="KW-1185">Reference proteome</keyword>
<evidence type="ECO:0000313" key="1">
    <source>
        <dbReference type="EMBL" id="KAG4425865.1"/>
    </source>
</evidence>
<reference evidence="1" key="1">
    <citation type="submission" date="2021-02" db="EMBL/GenBank/DDBJ databases">
        <title>Genome sequence Cadophora malorum strain M34.</title>
        <authorList>
            <person name="Stefanovic E."/>
            <person name="Vu D."/>
            <person name="Scully C."/>
            <person name="Dijksterhuis J."/>
            <person name="Roader J."/>
            <person name="Houbraken J."/>
        </authorList>
    </citation>
    <scope>NUCLEOTIDE SEQUENCE</scope>
    <source>
        <strain evidence="1">M34</strain>
    </source>
</reference>
<name>A0A8H7WJ60_9HELO</name>
<dbReference type="OrthoDB" id="5411673at2759"/>
<dbReference type="AlphaFoldDB" id="A0A8H7WJ60"/>
<evidence type="ECO:0000313" key="2">
    <source>
        <dbReference type="Proteomes" id="UP000664132"/>
    </source>
</evidence>